<dbReference type="Proteomes" id="UP001445472">
    <property type="component" value="Unassembled WGS sequence"/>
</dbReference>
<gene>
    <name evidence="2" type="ORF">ABT276_16035</name>
</gene>
<comment type="caution">
    <text evidence="2">The sequence shown here is derived from an EMBL/GenBank/DDBJ whole genome shotgun (WGS) entry which is preliminary data.</text>
</comment>
<dbReference type="Pfam" id="PF08386">
    <property type="entry name" value="Abhydrolase_4"/>
    <property type="match status" value="1"/>
</dbReference>
<proteinExistence type="predicted"/>
<dbReference type="InterPro" id="IPR013595">
    <property type="entry name" value="Pept_S33_TAP-like_C"/>
</dbReference>
<dbReference type="EMBL" id="JBEPBX010000012">
    <property type="protein sequence ID" value="MER6614848.1"/>
    <property type="molecule type" value="Genomic_DNA"/>
</dbReference>
<keyword evidence="3" id="KW-1185">Reference proteome</keyword>
<dbReference type="GO" id="GO:0016787">
    <property type="term" value="F:hydrolase activity"/>
    <property type="evidence" value="ECO:0007669"/>
    <property type="project" value="UniProtKB-KW"/>
</dbReference>
<dbReference type="RefSeq" id="WP_351976555.1">
    <property type="nucleotide sequence ID" value="NZ_JBEPBX010000012.1"/>
</dbReference>
<keyword evidence="2" id="KW-0378">Hydrolase</keyword>
<protein>
    <submittedName>
        <fullName evidence="2">Alpha/beta hydrolase</fullName>
    </submittedName>
</protein>
<feature type="domain" description="Peptidase S33 tripeptidyl aminopeptidase-like C-terminal" evidence="1">
    <location>
        <begin position="5"/>
        <end position="69"/>
    </location>
</feature>
<name>A0ABV1UVP1_9ACTN</name>
<evidence type="ECO:0000313" key="3">
    <source>
        <dbReference type="Proteomes" id="UP001445472"/>
    </source>
</evidence>
<sequence length="71" mass="7716">MGDGQNERDVSTSLAGARRMRAAFGDRARMVSVDGVSHGAYRAHGNECGPVTVTRFLLTGDRPERDRYCAS</sequence>
<evidence type="ECO:0000259" key="1">
    <source>
        <dbReference type="Pfam" id="PF08386"/>
    </source>
</evidence>
<accession>A0ABV1UVP1</accession>
<reference evidence="2 3" key="1">
    <citation type="submission" date="2024-06" db="EMBL/GenBank/DDBJ databases">
        <title>The Natural Products Discovery Center: Release of the First 8490 Sequenced Strains for Exploring Actinobacteria Biosynthetic Diversity.</title>
        <authorList>
            <person name="Kalkreuter E."/>
            <person name="Kautsar S.A."/>
            <person name="Yang D."/>
            <person name="Bader C.D."/>
            <person name="Teijaro C.N."/>
            <person name="Fluegel L."/>
            <person name="Davis C.M."/>
            <person name="Simpson J.R."/>
            <person name="Lauterbach L."/>
            <person name="Steele A.D."/>
            <person name="Gui C."/>
            <person name="Meng S."/>
            <person name="Li G."/>
            <person name="Viehrig K."/>
            <person name="Ye F."/>
            <person name="Su P."/>
            <person name="Kiefer A.F."/>
            <person name="Nichols A."/>
            <person name="Cepeda A.J."/>
            <person name="Yan W."/>
            <person name="Fan B."/>
            <person name="Jiang Y."/>
            <person name="Adhikari A."/>
            <person name="Zheng C.-J."/>
            <person name="Schuster L."/>
            <person name="Cowan T.M."/>
            <person name="Smanski M.J."/>
            <person name="Chevrette M.G."/>
            <person name="De Carvalho L.P.S."/>
            <person name="Shen B."/>
        </authorList>
    </citation>
    <scope>NUCLEOTIDE SEQUENCE [LARGE SCALE GENOMIC DNA]</scope>
    <source>
        <strain evidence="2 3">NPDC000837</strain>
    </source>
</reference>
<organism evidence="2 3">
    <name type="scientific">Streptomyces xantholiticus</name>
    <dbReference type="NCBI Taxonomy" id="68285"/>
    <lineage>
        <taxon>Bacteria</taxon>
        <taxon>Bacillati</taxon>
        <taxon>Actinomycetota</taxon>
        <taxon>Actinomycetes</taxon>
        <taxon>Kitasatosporales</taxon>
        <taxon>Streptomycetaceae</taxon>
        <taxon>Streptomyces</taxon>
    </lineage>
</organism>
<evidence type="ECO:0000313" key="2">
    <source>
        <dbReference type="EMBL" id="MER6614848.1"/>
    </source>
</evidence>